<evidence type="ECO:0000259" key="6">
    <source>
        <dbReference type="PROSITE" id="PS50011"/>
    </source>
</evidence>
<dbReference type="PROSITE" id="PS00108">
    <property type="entry name" value="PROTEIN_KINASE_ST"/>
    <property type="match status" value="1"/>
</dbReference>
<feature type="domain" description="Protein kinase" evidence="6">
    <location>
        <begin position="36"/>
        <end position="281"/>
    </location>
</feature>
<dbReference type="InterPro" id="IPR000719">
    <property type="entry name" value="Prot_kinase_dom"/>
</dbReference>
<feature type="compositionally biased region" description="Low complexity" evidence="5">
    <location>
        <begin position="1"/>
        <end position="20"/>
    </location>
</feature>
<feature type="region of interest" description="Disordered" evidence="5">
    <location>
        <begin position="1"/>
        <end position="23"/>
    </location>
</feature>
<dbReference type="CDD" id="cd03801">
    <property type="entry name" value="GT4_PimA-like"/>
    <property type="match status" value="1"/>
</dbReference>
<feature type="binding site" evidence="4">
    <location>
        <position position="65"/>
    </location>
    <ligand>
        <name>ATP</name>
        <dbReference type="ChEBI" id="CHEBI:30616"/>
    </ligand>
</feature>
<keyword evidence="1" id="KW-0328">Glycosyltransferase</keyword>
<dbReference type="PANTHER" id="PTHR44167">
    <property type="entry name" value="OVARIAN-SPECIFIC SERINE/THREONINE-PROTEIN KINASE LOK-RELATED"/>
    <property type="match status" value="1"/>
</dbReference>
<dbReference type="EMBL" id="CAXAMN010013425">
    <property type="protein sequence ID" value="CAK9040784.1"/>
    <property type="molecule type" value="Genomic_DNA"/>
</dbReference>
<dbReference type="Pfam" id="PF00534">
    <property type="entry name" value="Glycos_transf_1"/>
    <property type="match status" value="1"/>
</dbReference>
<dbReference type="Gene3D" id="1.10.510.10">
    <property type="entry name" value="Transferase(Phosphotransferase) domain 1"/>
    <property type="match status" value="2"/>
</dbReference>
<evidence type="ECO:0000256" key="5">
    <source>
        <dbReference type="SAM" id="MobiDB-lite"/>
    </source>
</evidence>
<dbReference type="Pfam" id="PF00069">
    <property type="entry name" value="Pkinase"/>
    <property type="match status" value="2"/>
</dbReference>
<proteinExistence type="predicted"/>
<organism evidence="7 8">
    <name type="scientific">Durusdinium trenchii</name>
    <dbReference type="NCBI Taxonomy" id="1381693"/>
    <lineage>
        <taxon>Eukaryota</taxon>
        <taxon>Sar</taxon>
        <taxon>Alveolata</taxon>
        <taxon>Dinophyceae</taxon>
        <taxon>Suessiales</taxon>
        <taxon>Symbiodiniaceae</taxon>
        <taxon>Durusdinium</taxon>
    </lineage>
</organism>
<dbReference type="SMART" id="SM00220">
    <property type="entry name" value="S_TKc"/>
    <property type="match status" value="1"/>
</dbReference>
<evidence type="ECO:0000313" key="8">
    <source>
        <dbReference type="Proteomes" id="UP001642484"/>
    </source>
</evidence>
<keyword evidence="8" id="KW-1185">Reference proteome</keyword>
<dbReference type="InterPro" id="IPR017441">
    <property type="entry name" value="Protein_kinase_ATP_BS"/>
</dbReference>
<dbReference type="PANTHER" id="PTHR44167:SF24">
    <property type="entry name" value="SERINE_THREONINE-PROTEIN KINASE CHK2"/>
    <property type="match status" value="1"/>
</dbReference>
<evidence type="ECO:0000256" key="2">
    <source>
        <dbReference type="ARBA" id="ARBA00022741"/>
    </source>
</evidence>
<accession>A0ABP0LNK2</accession>
<sequence>MSDAVSTVSLPSPAASVAESAETDTTVLQESFEESYVELEELGRGEFGLVRRAFHRKTGKQVAVKHLPKTAKSAEEVAILSQLTGHENIARLLNYFETEQELLVVLELCDEGPLSDYLIKHLKGRPLSDEERAALLQQLLLAVQHCHKSGFVHNDLKFDNIMLASGASLPKLKLIDFGNASRADAKRKPADDIWFLGLIFYQLITGQPFFQMDNDELDSLEEQGVYVDPGRMQCDAYYVQLRLSIAKRFANSITLDLMSKMLQTKQSARISAADALEHPFLLRLKERLEEDTPEMRKGSLESLGHASSAAEERVFGLLVRLRVGLPYRPSGLCFVPLLIFQIGTNNWQRQGEFAPGSGILHASFHQTMNSMDGVKCFSIYPSKVQTDPQDDDTFRIFKIKHDIPICESVSPNSSYRWHSMDDREYQGYLDRLESEICAFMDAVEAKEGKEFDYLISHHAFTNAMTAAQIVERRHKEGKTKLKHFNFVHGTALKMYIKEKEGDPEYPMRFLTKAQGSGVFNGIGHTQGVWVNSEDYIGKFLDCFPSYPKGNCVFSRIGVNQKIFCPRGTQVAQDLSKHLREEDRWKVGSMKRLVTFVGKFADWKRLDAVLYAAKEYEATFPDLGTAIVGTGPPEAIEMYEGLSKSLGLQRTVFLGPKSQDVLAELFSMSEVGMFPSYKEPFGMVFIECMACGTPTIGANSGGPTEFVKPEQGVLVDEEPDWRTEVGMKRLGSKVAAQVTKALQMDWKKRMGRGCVDFVTTNFSTLAQVRGMLANMEEWSSGADVAQCFRSCSSSGQISKRQLMLVLQKILPGRHSAALEQMVESSGASRGEVVDYEKFMAFLMQP</sequence>
<comment type="caution">
    <text evidence="7">The sequence shown here is derived from an EMBL/GenBank/DDBJ whole genome shotgun (WGS) entry which is preliminary data.</text>
</comment>
<evidence type="ECO:0000256" key="3">
    <source>
        <dbReference type="ARBA" id="ARBA00022840"/>
    </source>
</evidence>
<dbReference type="Proteomes" id="UP001642484">
    <property type="component" value="Unassembled WGS sequence"/>
</dbReference>
<evidence type="ECO:0000256" key="4">
    <source>
        <dbReference type="PROSITE-ProRule" id="PRU10141"/>
    </source>
</evidence>
<protein>
    <recommendedName>
        <fullName evidence="6">Protein kinase domain-containing protein</fullName>
    </recommendedName>
</protein>
<name>A0ABP0LNK2_9DINO</name>
<dbReference type="SUPFAM" id="SSF53756">
    <property type="entry name" value="UDP-Glycosyltransferase/glycogen phosphorylase"/>
    <property type="match status" value="1"/>
</dbReference>
<keyword evidence="3 4" id="KW-0067">ATP-binding</keyword>
<dbReference type="SUPFAM" id="SSF56112">
    <property type="entry name" value="Protein kinase-like (PK-like)"/>
    <property type="match status" value="1"/>
</dbReference>
<dbReference type="Gene3D" id="3.40.50.2000">
    <property type="entry name" value="Glycogen Phosphorylase B"/>
    <property type="match status" value="2"/>
</dbReference>
<evidence type="ECO:0000256" key="1">
    <source>
        <dbReference type="ARBA" id="ARBA00022676"/>
    </source>
</evidence>
<dbReference type="InterPro" id="IPR011009">
    <property type="entry name" value="Kinase-like_dom_sf"/>
</dbReference>
<keyword evidence="1" id="KW-0808">Transferase</keyword>
<dbReference type="InterPro" id="IPR008271">
    <property type="entry name" value="Ser/Thr_kinase_AS"/>
</dbReference>
<dbReference type="PROSITE" id="PS50011">
    <property type="entry name" value="PROTEIN_KINASE_DOM"/>
    <property type="match status" value="1"/>
</dbReference>
<dbReference type="InterPro" id="IPR001296">
    <property type="entry name" value="Glyco_trans_1"/>
</dbReference>
<gene>
    <name evidence="7" type="ORF">CCMP2556_LOCUS21925</name>
</gene>
<evidence type="ECO:0000313" key="7">
    <source>
        <dbReference type="EMBL" id="CAK9040784.1"/>
    </source>
</evidence>
<dbReference type="PROSITE" id="PS00107">
    <property type="entry name" value="PROTEIN_KINASE_ATP"/>
    <property type="match status" value="1"/>
</dbReference>
<reference evidence="7 8" key="1">
    <citation type="submission" date="2024-02" db="EMBL/GenBank/DDBJ databases">
        <authorList>
            <person name="Chen Y."/>
            <person name="Shah S."/>
            <person name="Dougan E. K."/>
            <person name="Thang M."/>
            <person name="Chan C."/>
        </authorList>
    </citation>
    <scope>NUCLEOTIDE SEQUENCE [LARGE SCALE GENOMIC DNA]</scope>
</reference>
<keyword evidence="2 4" id="KW-0547">Nucleotide-binding</keyword>
<dbReference type="Gene3D" id="3.30.200.20">
    <property type="entry name" value="Phosphorylase Kinase, domain 1"/>
    <property type="match status" value="1"/>
</dbReference>